<dbReference type="KEGG" id="vvy:VV2213"/>
<organism evidence="1 2">
    <name type="scientific">Vibrio vulnificus (strain YJ016)</name>
    <dbReference type="NCBI Taxonomy" id="196600"/>
    <lineage>
        <taxon>Bacteria</taxon>
        <taxon>Pseudomonadati</taxon>
        <taxon>Pseudomonadota</taxon>
        <taxon>Gammaproteobacteria</taxon>
        <taxon>Vibrionales</taxon>
        <taxon>Vibrionaceae</taxon>
        <taxon>Vibrio</taxon>
    </lineage>
</organism>
<proteinExistence type="predicted"/>
<evidence type="ECO:0000313" key="2">
    <source>
        <dbReference type="Proteomes" id="UP000002675"/>
    </source>
</evidence>
<dbReference type="EMBL" id="BA000037">
    <property type="protein sequence ID" value="BAC94977.1"/>
    <property type="molecule type" value="Genomic_DNA"/>
</dbReference>
<dbReference type="Proteomes" id="UP000002675">
    <property type="component" value="Chromosome I"/>
</dbReference>
<protein>
    <submittedName>
        <fullName evidence="1">Uncharacterized protein</fullName>
    </submittedName>
</protein>
<dbReference type="AlphaFoldDB" id="Q7MJE9"/>
<sequence length="659" mass="76040">MKKMSRSLTTLIDLTFDFEALNQKYVIYKVSLDKSMGKVDYAKQLSIVERASMPKALIKHSGNYWVLRDKKDKSKPESADIAFERVKSEDCDQLLLGRLFVRALGKVAPNQFFSGLGETFLFVEPDKFFEHTVYKCLKFELRESVRFNSLFISMDGTTFSPIETVFKPDGYIEKQPKYEFDLESGLLRRNPKGNLIVHSPGKKKFTTNAIDISGQEPISLHKTKTGAIYQFVDLMNKHFLGCLSVQLKPLEASWREHYKKGDIENVYKRIYQVIDDAGGLQVVNASLKNNGFEKLQSQQWPVKVEFVEASDIEGRKPLLVVLDSAEEYEKAGLPDPKAGFYVSDRVTQSVINSTVASVRPKPKGNELSPIIDAVVKEMAIKQECLQGQFLIQELKGAYWFVEKEEPRYRDKEPVYHILKCDNGCFHYEIQDEFYFDELGIELPEKQRYFETLNYVIDMSQLPPQICTIVHEEIAAIPDSEKLFKVLEHLKESNQRGISREFIDIYLSDAAYLNDPIHDKIKFMLERHPLQEEFYKEDLKAAKIGYRSTAEQALIDGYFEETGVMLNYSLKGGHNEYLEALTGHFYDAEHSAYFVGSEKGGFKFSRGQFNHIRYLEGPDELKQLCLDLTKSYFVRNKLATVKPFPFKYLSECREGRKWSK</sequence>
<accession>Q7MJE9</accession>
<name>Q7MJE9_VIBVY</name>
<dbReference type="HOGENOM" id="CLU_417927_0_0_6"/>
<evidence type="ECO:0000313" key="1">
    <source>
        <dbReference type="EMBL" id="BAC94977.1"/>
    </source>
</evidence>
<reference evidence="1 2" key="1">
    <citation type="journal article" date="2003" name="Genome Res.">
        <title>Comparative genome analysis of Vibrio vulnificus, a marine pathogen.</title>
        <authorList>
            <person name="Chen C.Y."/>
            <person name="Wu K.M."/>
            <person name="Chang Y.C."/>
            <person name="Chang C.H."/>
            <person name="Tsai H.C."/>
            <person name="Liao T.L."/>
            <person name="Liu Y.M."/>
            <person name="Chen H.J."/>
            <person name="Shen A.B."/>
            <person name="Li J.C."/>
            <person name="Su T.L."/>
            <person name="Shao C.P."/>
            <person name="Lee C.T."/>
            <person name="Hor L.I."/>
            <person name="Tsai S.F."/>
        </authorList>
    </citation>
    <scope>NUCLEOTIDE SEQUENCE [LARGE SCALE GENOMIC DNA]</scope>
    <source>
        <strain evidence="1 2">YJ016</strain>
    </source>
</reference>
<gene>
    <name evidence="1" type="ordered locus">VV2213</name>
</gene>